<feature type="region of interest" description="Disordered" evidence="1">
    <location>
        <begin position="764"/>
        <end position="839"/>
    </location>
</feature>
<feature type="compositionally biased region" description="Pro residues" evidence="1">
    <location>
        <begin position="593"/>
        <end position="621"/>
    </location>
</feature>
<dbReference type="Proteomes" id="UP000572817">
    <property type="component" value="Unassembled WGS sequence"/>
</dbReference>
<feature type="transmembrane region" description="Helical" evidence="2">
    <location>
        <begin position="412"/>
        <end position="436"/>
    </location>
</feature>
<keyword evidence="2" id="KW-1133">Transmembrane helix</keyword>
<feature type="region of interest" description="Disordered" evidence="1">
    <location>
        <begin position="1107"/>
        <end position="1175"/>
    </location>
</feature>
<feature type="compositionally biased region" description="Basic and acidic residues" evidence="1">
    <location>
        <begin position="775"/>
        <end position="795"/>
    </location>
</feature>
<protein>
    <submittedName>
        <fullName evidence="3">Uncharacterized protein</fullName>
    </submittedName>
</protein>
<keyword evidence="2" id="KW-0812">Transmembrane</keyword>
<sequence length="1175" mass="131143">MIPYGQSGGLLSSDQASYAVDNPWGFKPPSWPAFAEYSEPPVQADVMIDTGFVVRAFLPYTLAQDRQSVGNFSGRATIIAARVACSQPTFSNLNLTIARDLGDQSFGVIKGDLELGEVPFEAMGGCTRRPCRGSQENPKKFECTLNFGDDRSTYPRSQHEWASTLCRVDEFKEQLMFSHKNGSYLGPGYLLLNVSQPAAWWWNIGKANNQSITDFDVSGDRFCTHLDTDTSYSVRLSATLCYYNPGPVQYDVAMQSNTGRIEPTVGWDAKQGQYDTGEVRKQLGVTENRLGYGDRGVLKLIKERDWPMYELKSMDLLGEPPSQNFALCQFCQRSNSTIAHRALAALFQDVLVETGNPALALQALFTTISQMTYYSLLVEFDQDGPAQVISAFANPISTPSATATAPATSDTAIALSILVVLFIFVLCCGVAGAFYVTNSCHRNNLRPQNPDISIMPNPPEPCSCTRRSASTTYGIAPFFATGKGGTSPEVPIDVVAEQQKMQSRFQLLEQKIGLNDFAVGKLRSDLGKSCDELRAEMHHESANMHAFVRKLVRDIVVDGSTTFGAITNDTLYDADKPEIGDSSLLTLGKRLDPPPGQPGAYPIPNPNPPPTGRAAAPPVPPRSEKRHSGKAGKFGGGCKPFPPCSPLHGPLEIGQPIICACAATIPQKELPPLTPKTEGEKAGKHGTISTSPFTCVYCEPSSYEGWGVTPRKSYVHGGEDGPSVAAYFALADKETGFISDPETWARPERRHRSNSFCDYVEQRRHRFRSPPETPHQPERRTQSLPDRLRDSRRVSSSELPSTPSRFRMGEVDIGDPSLPPRDALRSQPRGFPESLSMTPPSWLHQRVPVQRHVLRPRHERPAVEHEDGYGGMINLNFDIRASDYVESDVEGQNADGRSQETAGCEVEDPSEMPGEHRSVFNEPSTPGEHSEGNQDAPRRPIQRPRSFLDRHDIEGLTAIMLLDPFIHESYPRHVVEAISYEQSSFLWKRFLMRAMRPATPRRRRWMSRREIQREITLSLINVNVRITLHPLGNCVFEGVGDPVEDHITGRRDCIPPWERSEILASPQRLNERKGGIDDWERFERFQRMVNVDPDVADRLRKITESTKKRRLRRAEDRHRSEERFRHEEDRRHRSERERSPPAVSGQSDDERNPRFMMSGGRDGLSGPSESEMSEA</sequence>
<dbReference type="OrthoDB" id="5428040at2759"/>
<keyword evidence="4" id="KW-1185">Reference proteome</keyword>
<keyword evidence="2" id="KW-0472">Membrane</keyword>
<feature type="region of interest" description="Disordered" evidence="1">
    <location>
        <begin position="886"/>
        <end position="947"/>
    </location>
</feature>
<feature type="region of interest" description="Disordered" evidence="1">
    <location>
        <begin position="584"/>
        <end position="632"/>
    </location>
</feature>
<comment type="caution">
    <text evidence="3">The sequence shown here is derived from an EMBL/GenBank/DDBJ whole genome shotgun (WGS) entry which is preliminary data.</text>
</comment>
<evidence type="ECO:0000256" key="2">
    <source>
        <dbReference type="SAM" id="Phobius"/>
    </source>
</evidence>
<dbReference type="AlphaFoldDB" id="A0A8H4N9T4"/>
<feature type="compositionally biased region" description="Basic and acidic residues" evidence="1">
    <location>
        <begin position="1113"/>
        <end position="1139"/>
    </location>
</feature>
<dbReference type="EMBL" id="WWBZ02000001">
    <property type="protein sequence ID" value="KAF4314425.1"/>
    <property type="molecule type" value="Genomic_DNA"/>
</dbReference>
<name>A0A8H4N9T4_9PEZI</name>
<proteinExistence type="predicted"/>
<accession>A0A8H4N9T4</accession>
<reference evidence="3" key="1">
    <citation type="submission" date="2020-04" db="EMBL/GenBank/DDBJ databases">
        <title>Genome Assembly and Annotation of Botryosphaeria dothidea sdau 11-99, a Latent Pathogen of Apple Fruit Ring Rot in China.</title>
        <authorList>
            <person name="Yu C."/>
            <person name="Diao Y."/>
            <person name="Lu Q."/>
            <person name="Zhao J."/>
            <person name="Cui S."/>
            <person name="Peng C."/>
            <person name="He B."/>
            <person name="Liu H."/>
        </authorList>
    </citation>
    <scope>NUCLEOTIDE SEQUENCE [LARGE SCALE GENOMIC DNA]</scope>
    <source>
        <strain evidence="3">Sdau11-99</strain>
    </source>
</reference>
<evidence type="ECO:0000313" key="4">
    <source>
        <dbReference type="Proteomes" id="UP000572817"/>
    </source>
</evidence>
<feature type="compositionally biased region" description="Basic and acidic residues" evidence="1">
    <location>
        <begin position="928"/>
        <end position="938"/>
    </location>
</feature>
<organism evidence="3 4">
    <name type="scientific">Botryosphaeria dothidea</name>
    <dbReference type="NCBI Taxonomy" id="55169"/>
    <lineage>
        <taxon>Eukaryota</taxon>
        <taxon>Fungi</taxon>
        <taxon>Dikarya</taxon>
        <taxon>Ascomycota</taxon>
        <taxon>Pezizomycotina</taxon>
        <taxon>Dothideomycetes</taxon>
        <taxon>Dothideomycetes incertae sedis</taxon>
        <taxon>Botryosphaeriales</taxon>
        <taxon>Botryosphaeriaceae</taxon>
        <taxon>Botryosphaeria</taxon>
    </lineage>
</organism>
<evidence type="ECO:0000313" key="3">
    <source>
        <dbReference type="EMBL" id="KAF4314425.1"/>
    </source>
</evidence>
<evidence type="ECO:0000256" key="1">
    <source>
        <dbReference type="SAM" id="MobiDB-lite"/>
    </source>
</evidence>
<gene>
    <name evidence="3" type="ORF">GTA08_BOTSDO01371</name>
</gene>